<keyword evidence="3" id="KW-1185">Reference proteome</keyword>
<feature type="region of interest" description="Disordered" evidence="1">
    <location>
        <begin position="62"/>
        <end position="82"/>
    </location>
</feature>
<comment type="caution">
    <text evidence="2">The sequence shown here is derived from an EMBL/GenBank/DDBJ whole genome shotgun (WGS) entry which is preliminary data.</text>
</comment>
<dbReference type="Proteomes" id="UP001383192">
    <property type="component" value="Unassembled WGS sequence"/>
</dbReference>
<dbReference type="AlphaFoldDB" id="A0AAW0CA41"/>
<evidence type="ECO:0000313" key="2">
    <source>
        <dbReference type="EMBL" id="KAK7035317.1"/>
    </source>
</evidence>
<evidence type="ECO:0000313" key="3">
    <source>
        <dbReference type="Proteomes" id="UP001383192"/>
    </source>
</evidence>
<accession>A0AAW0CA41</accession>
<evidence type="ECO:0000256" key="1">
    <source>
        <dbReference type="SAM" id="MobiDB-lite"/>
    </source>
</evidence>
<sequence>MVHNTTLMQTLTLIAKEKTCLLAESKRFMGYTNNCQPTIHQSRQLQERKEQWDIEAKEMEKAHLEKEEVDEKEGIEKAKARPTPHKFDPMLIDLLASGLNLQSIIIKHNNGFIWAVKECYSADPLFMMILLVAKDIWNG</sequence>
<organism evidence="2 3">
    <name type="scientific">Paramarasmius palmivorus</name>
    <dbReference type="NCBI Taxonomy" id="297713"/>
    <lineage>
        <taxon>Eukaryota</taxon>
        <taxon>Fungi</taxon>
        <taxon>Dikarya</taxon>
        <taxon>Basidiomycota</taxon>
        <taxon>Agaricomycotina</taxon>
        <taxon>Agaricomycetes</taxon>
        <taxon>Agaricomycetidae</taxon>
        <taxon>Agaricales</taxon>
        <taxon>Marasmiineae</taxon>
        <taxon>Marasmiaceae</taxon>
        <taxon>Paramarasmius</taxon>
    </lineage>
</organism>
<gene>
    <name evidence="2" type="ORF">VNI00_012084</name>
</gene>
<proteinExistence type="predicted"/>
<protein>
    <submittedName>
        <fullName evidence="2">Uncharacterized protein</fullName>
    </submittedName>
</protein>
<reference evidence="2 3" key="1">
    <citation type="submission" date="2024-01" db="EMBL/GenBank/DDBJ databases">
        <title>A draft genome for a cacao thread blight-causing isolate of Paramarasmius palmivorus.</title>
        <authorList>
            <person name="Baruah I.K."/>
            <person name="Bukari Y."/>
            <person name="Amoako-Attah I."/>
            <person name="Meinhardt L.W."/>
            <person name="Bailey B.A."/>
            <person name="Cohen S.P."/>
        </authorList>
    </citation>
    <scope>NUCLEOTIDE SEQUENCE [LARGE SCALE GENOMIC DNA]</scope>
    <source>
        <strain evidence="2 3">GH-12</strain>
    </source>
</reference>
<name>A0AAW0CA41_9AGAR</name>
<dbReference type="EMBL" id="JAYKXP010000054">
    <property type="protein sequence ID" value="KAK7035317.1"/>
    <property type="molecule type" value="Genomic_DNA"/>
</dbReference>